<name>K6W6Y3_9ACTN</name>
<accession>K6W6Y3</accession>
<protein>
    <submittedName>
        <fullName evidence="2">Uncharacterized protein</fullName>
    </submittedName>
</protein>
<organism evidence="2 3">
    <name type="scientific">Gordonia rhizosphera NBRC 16068</name>
    <dbReference type="NCBI Taxonomy" id="1108045"/>
    <lineage>
        <taxon>Bacteria</taxon>
        <taxon>Bacillati</taxon>
        <taxon>Actinomycetota</taxon>
        <taxon>Actinomycetes</taxon>
        <taxon>Mycobacteriales</taxon>
        <taxon>Gordoniaceae</taxon>
        <taxon>Gordonia</taxon>
    </lineage>
</organism>
<evidence type="ECO:0000313" key="2">
    <source>
        <dbReference type="EMBL" id="GAB89486.1"/>
    </source>
</evidence>
<evidence type="ECO:0000256" key="1">
    <source>
        <dbReference type="SAM" id="Phobius"/>
    </source>
</evidence>
<proteinExistence type="predicted"/>
<keyword evidence="1" id="KW-1133">Transmembrane helix</keyword>
<feature type="transmembrane region" description="Helical" evidence="1">
    <location>
        <begin position="117"/>
        <end position="134"/>
    </location>
</feature>
<dbReference type="RefSeq" id="WP_006331533.1">
    <property type="nucleotide sequence ID" value="NZ_BAHC01000062.1"/>
</dbReference>
<keyword evidence="1" id="KW-0472">Membrane</keyword>
<evidence type="ECO:0000313" key="3">
    <source>
        <dbReference type="Proteomes" id="UP000008363"/>
    </source>
</evidence>
<dbReference type="Proteomes" id="UP000008363">
    <property type="component" value="Unassembled WGS sequence"/>
</dbReference>
<reference evidence="2 3" key="1">
    <citation type="submission" date="2012-08" db="EMBL/GenBank/DDBJ databases">
        <title>Whole genome shotgun sequence of Gordonia rhizosphera NBRC 16068.</title>
        <authorList>
            <person name="Takarada H."/>
            <person name="Isaki S."/>
            <person name="Hosoyama A."/>
            <person name="Tsuchikane K."/>
            <person name="Katsumata H."/>
            <person name="Baba S."/>
            <person name="Ohji S."/>
            <person name="Yamazaki S."/>
            <person name="Fujita N."/>
        </authorList>
    </citation>
    <scope>NUCLEOTIDE SEQUENCE [LARGE SCALE GENOMIC DNA]</scope>
    <source>
        <strain evidence="2 3">NBRC 16068</strain>
    </source>
</reference>
<sequence>MISSDHFDVPMAKMLRKIERDVLAEVPLQRRAVTKVSASTAVLLAVSVGAWALCAGTTLSMVAVAIGCAAAVASTVALLRRRFLWCWLASAISGIGVPLSILGFWSVQTGEPGRPCYWLLVSAICQIHLVANWVQCGLPPQRHMPSPSGVAHPRG</sequence>
<dbReference type="EMBL" id="BAHC01000062">
    <property type="protein sequence ID" value="GAB89486.1"/>
    <property type="molecule type" value="Genomic_DNA"/>
</dbReference>
<keyword evidence="1" id="KW-0812">Transmembrane</keyword>
<feature type="transmembrane region" description="Helical" evidence="1">
    <location>
        <begin position="84"/>
        <end position="105"/>
    </location>
</feature>
<dbReference type="eggNOG" id="ENOG5031VX1">
    <property type="taxonomic scope" value="Bacteria"/>
</dbReference>
<dbReference type="STRING" id="1108045.GORHZ_062_00620"/>
<dbReference type="AlphaFoldDB" id="K6W6Y3"/>
<feature type="transmembrane region" description="Helical" evidence="1">
    <location>
        <begin position="59"/>
        <end position="79"/>
    </location>
</feature>
<comment type="caution">
    <text evidence="2">The sequence shown here is derived from an EMBL/GenBank/DDBJ whole genome shotgun (WGS) entry which is preliminary data.</text>
</comment>
<keyword evidence="3" id="KW-1185">Reference proteome</keyword>
<gene>
    <name evidence="2" type="ORF">GORHZ_062_00620</name>
</gene>